<evidence type="ECO:0000256" key="2">
    <source>
        <dbReference type="ARBA" id="ARBA00022723"/>
    </source>
</evidence>
<keyword evidence="2" id="KW-0479">Metal-binding</keyword>
<feature type="region of interest" description="Disordered" evidence="6">
    <location>
        <begin position="1214"/>
        <end position="1259"/>
    </location>
</feature>
<dbReference type="InterPro" id="IPR039537">
    <property type="entry name" value="Retrotran_Ty1/copia-like"/>
</dbReference>
<gene>
    <name evidence="9" type="ordered locus">LOC_Os12g39800</name>
</gene>
<dbReference type="InterPro" id="IPR054722">
    <property type="entry name" value="PolX-like_BBD"/>
</dbReference>
<keyword evidence="3" id="KW-0064">Aspartyl protease</keyword>
<dbReference type="SUPFAM" id="SSF57756">
    <property type="entry name" value="Retrovirus zinc finger-like domains"/>
    <property type="match status" value="1"/>
</dbReference>
<keyword evidence="1" id="KW-0645">Protease</keyword>
<dbReference type="Pfam" id="PF00665">
    <property type="entry name" value="rve"/>
    <property type="match status" value="1"/>
</dbReference>
<dbReference type="GO" id="GO:0004190">
    <property type="term" value="F:aspartic-type endopeptidase activity"/>
    <property type="evidence" value="ECO:0007669"/>
    <property type="project" value="UniProtKB-KW"/>
</dbReference>
<dbReference type="Pfam" id="PF25597">
    <property type="entry name" value="SH3_retrovirus"/>
    <property type="match status" value="1"/>
</dbReference>
<evidence type="ECO:0000256" key="1">
    <source>
        <dbReference type="ARBA" id="ARBA00022670"/>
    </source>
</evidence>
<evidence type="ECO:0000256" key="6">
    <source>
        <dbReference type="SAM" id="MobiDB-lite"/>
    </source>
</evidence>
<evidence type="ECO:0000259" key="8">
    <source>
        <dbReference type="PROSITE" id="PS50994"/>
    </source>
</evidence>
<dbReference type="GO" id="GO:0003676">
    <property type="term" value="F:nucleic acid binding"/>
    <property type="evidence" value="ECO:0007669"/>
    <property type="project" value="InterPro"/>
</dbReference>
<dbReference type="Pfam" id="PF00098">
    <property type="entry name" value="zf-CCHC"/>
    <property type="match status" value="1"/>
</dbReference>
<evidence type="ECO:0000259" key="7">
    <source>
        <dbReference type="PROSITE" id="PS50158"/>
    </source>
</evidence>
<dbReference type="InterPro" id="IPR036875">
    <property type="entry name" value="Znf_CCHC_sf"/>
</dbReference>
<dbReference type="PANTHER" id="PTHR42648">
    <property type="entry name" value="TRANSPOSASE, PUTATIVE-RELATED"/>
    <property type="match status" value="1"/>
</dbReference>
<dbReference type="Pfam" id="PF13976">
    <property type="entry name" value="gag_pre-integrs"/>
    <property type="match status" value="1"/>
</dbReference>
<feature type="compositionally biased region" description="Low complexity" evidence="6">
    <location>
        <begin position="705"/>
        <end position="721"/>
    </location>
</feature>
<reference evidence="9" key="2">
    <citation type="submission" date="2005-04" db="EMBL/GenBank/DDBJ databases">
        <authorList>
            <person name="Buell C.R."/>
            <person name="Wing R.A."/>
            <person name="McCombie W.A."/>
            <person name="Ouyang S."/>
        </authorList>
    </citation>
    <scope>NUCLEOTIDE SEQUENCE</scope>
</reference>
<dbReference type="SUPFAM" id="SSF53098">
    <property type="entry name" value="Ribonuclease H-like"/>
    <property type="match status" value="1"/>
</dbReference>
<dbReference type="GO" id="GO:0006508">
    <property type="term" value="P:proteolysis"/>
    <property type="evidence" value="ECO:0007669"/>
    <property type="project" value="UniProtKB-KW"/>
</dbReference>
<evidence type="ECO:0000256" key="3">
    <source>
        <dbReference type="ARBA" id="ARBA00022750"/>
    </source>
</evidence>
<dbReference type="InterPro" id="IPR012337">
    <property type="entry name" value="RNaseH-like_sf"/>
</dbReference>
<keyword evidence="5" id="KW-0862">Zinc</keyword>
<dbReference type="Gene3D" id="3.30.420.10">
    <property type="entry name" value="Ribonuclease H-like superfamily/Ribonuclease H"/>
    <property type="match status" value="1"/>
</dbReference>
<feature type="region of interest" description="Disordered" evidence="6">
    <location>
        <begin position="673"/>
        <end position="724"/>
    </location>
</feature>
<dbReference type="GO" id="GO:0015074">
    <property type="term" value="P:DNA integration"/>
    <property type="evidence" value="ECO:0007669"/>
    <property type="project" value="InterPro"/>
</dbReference>
<accession>Q2QMW4</accession>
<dbReference type="InterPro" id="IPR025724">
    <property type="entry name" value="GAG-pre-integrase_dom"/>
</dbReference>
<organism evidence="9">
    <name type="scientific">Oryza sativa subsp. japonica</name>
    <name type="common">Rice</name>
    <dbReference type="NCBI Taxonomy" id="39947"/>
    <lineage>
        <taxon>Eukaryota</taxon>
        <taxon>Viridiplantae</taxon>
        <taxon>Streptophyta</taxon>
        <taxon>Embryophyta</taxon>
        <taxon>Tracheophyta</taxon>
        <taxon>Spermatophyta</taxon>
        <taxon>Magnoliopsida</taxon>
        <taxon>Liliopsida</taxon>
        <taxon>Poales</taxon>
        <taxon>Poaceae</taxon>
        <taxon>BOP clade</taxon>
        <taxon>Oryzoideae</taxon>
        <taxon>Oryzeae</taxon>
        <taxon>Oryzinae</taxon>
        <taxon>Oryza</taxon>
        <taxon>Oryza sativa</taxon>
    </lineage>
</organism>
<sequence length="1805" mass="203331">MAAVLRGAVDWPRWRLGGAAQRRQQRQPRLGAAAALARNVKAVALEIGTRPGIGVWGGAPGGGWGCILILTLKQYLVAARASFMQVVALPDKQHSLEMTTVGCLFLSTWIRCFTDAFSRGMSWKGDFTLDDFKIVDGHVRRIKKPKRSCCREEMQDDVSKFVEEIERIFRNDDSRLISKHPPYFRDFIYRLRNMEIISDALSPRHKLLIESHMCFMTSSSRVSFIIKLYCKYEGANESDEPKWATAIQDARSSSEWRSTVSRVIIFKDLIVRADKAESPYGSTRFEAFRLVRNAAMHAAEYRFDGRRNAIVERFPNDSGIELMIPCHFEEFIPHIVANIIKEGVDITQEYDIINKLSSRNSDLRSALVNGSNAVARLDTDRVGLEGKAAACEQSDRRRQDYVEISIDLRVTFISAKSFWVFGFPYYSPPDYSIPLAGVHRRSGEQVSGTSAFDVLHREKAAIRLNHYMSIISTIQKPYYRHCDFTMAGFADALRPDKFTGVHFKRWQIRVTLWLTAMKCFWVSTGKPEGVLTAEQQKQFEEATTLFVGCILSVLGDRLVEVYMHMTDAKELWDALNTKFGATDASNDLYIMEQFHDYKMANNRSVVEQAHEIQTMAKELELLKCVLPDKFVAGCIIAKLPPSWRSFGTALKHKRQEYSVEGLIASLDVEEKAREKDAASKGDGGQSSANVVHKAQNKSKGKYKAQQTTNFKKQKKNNNNPNQDERTCFVCSQVGHLARKCPQRKGMKAPAGQTSKSANVTIGNTGDGSGYGNLPTVFSVNQSTNWWVDTGANVHVCADISLFSSYQVARGSTVLMGNGSHASVHGVGTVDLKFTSGKIVQLKNVQHVPSIDRNLVSGSRLTRDGFKLVFESNKVVVSKHGYFIGKGYECGGLFRFSLSDFCNKSVNHICGSVDDEANVWHSRLCHINFGLMSRLSSMCLIPKFSIVKGSKCHSCVQSKQPRKPHKAAEERNLAPLELLHSDLCEMNGVLTKGGKRYFMTLIDDATRFCYVYLLKTKDEALDYFKIYKAEVENQLDRKIKRLRSDRGGEFFSNEFDLFCEEHGIIHERTPPYSPESNGIAERKNRTLTDLVNAMLDTAGLPKAWWGEALLTSNHVLNRVPNRNKDKTPYEIWIGRKPSLSYLRTWGCLAKVNVPITKKRKLGPKTVDCVFLGYAHHSIAYRFLIVKSEVPDMHVGTIMESRDATFFESFFPMKDTHSGSNQPSEIIPSSITPPEQTEHTHELVSEEDVSEAPRRSKRQRTAKSFGDDFTVYLVDDTPKSISEAYASPDADYWKEAVRSEMDSIIANGTWEVTERPYGCKPVGCKWVFKKKLRPDGTIEKYKARLVAKGYTQKEGEDFFDTYSPVARLTTIRVLLSLAASHGLLVHQMDVKTTFLNGELDEEIYMDQPDGFVVEGQEGKVCKLLKSLYGLKQAPKQWHEKFNKTLTSAGFAVNEADKCVYYRHGGGEGVILCLYVDDILIFGTNLEVINEVKSFLSQNFDMKDLGVADVILNIKLIRGENGITLLQSHYVEKILNRFGYIDSKPSPTPYDPSLLLRKNKRIARNQLEYSQIIGSLMYLASATRPDISFAVSKLSRFTSNPGDDHWRALERVMRYLKGTVELGLHYTGYPAVLEGYSDSNWISDVDEIKATSGYVFTLGGGAVSWRSCKQTILTRSTMEAELTALDTATVEAEWLRDLLMDLPVVEKPVPAILMNCDNQTTCEKTIEVCQEIKKLRSYNVGLHPNSEKPGRSLHEGTITKCDRQCIEGDGFETHSILEGTHLCELDCWSQSMKILGESSRKLTKDLGV</sequence>
<feature type="compositionally biased region" description="Low complexity" evidence="6">
    <location>
        <begin position="1220"/>
        <end position="1233"/>
    </location>
</feature>
<dbReference type="PROSITE" id="PS50994">
    <property type="entry name" value="INTEGRASE"/>
    <property type="match status" value="1"/>
</dbReference>
<name>Q2QMW4_ORYSJ</name>
<dbReference type="InterPro" id="IPR043502">
    <property type="entry name" value="DNA/RNA_pol_sf"/>
</dbReference>
<evidence type="ECO:0000256" key="5">
    <source>
        <dbReference type="PROSITE-ProRule" id="PRU00047"/>
    </source>
</evidence>
<feature type="domain" description="Integrase catalytic" evidence="8">
    <location>
        <begin position="970"/>
        <end position="1135"/>
    </location>
</feature>
<dbReference type="SUPFAM" id="SSF56672">
    <property type="entry name" value="DNA/RNA polymerases"/>
    <property type="match status" value="1"/>
</dbReference>
<dbReference type="InterPro" id="IPR013103">
    <property type="entry name" value="RVT_2"/>
</dbReference>
<protein>
    <submittedName>
        <fullName evidence="9">Retrotransposon protein, putative, Ty1-copia subclass</fullName>
    </submittedName>
</protein>
<dbReference type="EMBL" id="DP000011">
    <property type="protein sequence ID" value="ABA99751.1"/>
    <property type="molecule type" value="Genomic_DNA"/>
</dbReference>
<dbReference type="InterPro" id="IPR001584">
    <property type="entry name" value="Integrase_cat-core"/>
</dbReference>
<dbReference type="Gene3D" id="4.10.60.10">
    <property type="entry name" value="Zinc finger, CCHC-type"/>
    <property type="match status" value="1"/>
</dbReference>
<dbReference type="GO" id="GO:0008270">
    <property type="term" value="F:zinc ion binding"/>
    <property type="evidence" value="ECO:0007669"/>
    <property type="project" value="UniProtKB-KW"/>
</dbReference>
<dbReference type="InterPro" id="IPR057670">
    <property type="entry name" value="SH3_retrovirus"/>
</dbReference>
<proteinExistence type="predicted"/>
<dbReference type="Pfam" id="PF07727">
    <property type="entry name" value="RVT_2"/>
    <property type="match status" value="1"/>
</dbReference>
<dbReference type="Pfam" id="PF14223">
    <property type="entry name" value="Retrotran_gag_2"/>
    <property type="match status" value="1"/>
</dbReference>
<dbReference type="PROSITE" id="PS50158">
    <property type="entry name" value="ZF_CCHC"/>
    <property type="match status" value="1"/>
</dbReference>
<evidence type="ECO:0000256" key="4">
    <source>
        <dbReference type="ARBA" id="ARBA00022801"/>
    </source>
</evidence>
<evidence type="ECO:0000313" key="9">
    <source>
        <dbReference type="EMBL" id="ABA99751.1"/>
    </source>
</evidence>
<reference evidence="9" key="1">
    <citation type="journal article" date="2005" name="BMC Biol.">
        <title>The sequence of rice chromosomes 11 and 12, rich in disease resistance genes and recent gene duplications.</title>
        <authorList>
            <consortium name="The rice chromosomes 11 and 12 sequencing consortia"/>
        </authorList>
    </citation>
    <scope>NUCLEOTIDE SEQUENCE [LARGE SCALE GENOMIC DNA]</scope>
</reference>
<dbReference type="Pfam" id="PF22936">
    <property type="entry name" value="Pol_BBD"/>
    <property type="match status" value="1"/>
</dbReference>
<keyword evidence="5" id="KW-0863">Zinc-finger</keyword>
<feature type="domain" description="CCHC-type" evidence="7">
    <location>
        <begin position="727"/>
        <end position="742"/>
    </location>
</feature>
<dbReference type="CDD" id="cd09272">
    <property type="entry name" value="RNase_HI_RT_Ty1"/>
    <property type="match status" value="1"/>
</dbReference>
<keyword evidence="4" id="KW-0378">Hydrolase</keyword>
<dbReference type="InterPro" id="IPR036397">
    <property type="entry name" value="RNaseH_sf"/>
</dbReference>
<dbReference type="PANTHER" id="PTHR42648:SF20">
    <property type="entry name" value="RNA-DIRECTED DNA POLYMERASE"/>
    <property type="match status" value="1"/>
</dbReference>
<reference evidence="9" key="3">
    <citation type="submission" date="2006-01" db="EMBL/GenBank/DDBJ databases">
        <authorList>
            <person name="Buell R."/>
        </authorList>
    </citation>
    <scope>NUCLEOTIDE SEQUENCE</scope>
</reference>
<dbReference type="SMART" id="SM00343">
    <property type="entry name" value="ZnF_C2HC"/>
    <property type="match status" value="1"/>
</dbReference>
<dbReference type="InterPro" id="IPR001878">
    <property type="entry name" value="Znf_CCHC"/>
</dbReference>